<dbReference type="Pfam" id="PF00646">
    <property type="entry name" value="F-box"/>
    <property type="match status" value="1"/>
</dbReference>
<keyword evidence="4" id="KW-1185">Reference proteome</keyword>
<dbReference type="SUPFAM" id="SSF81383">
    <property type="entry name" value="F-box domain"/>
    <property type="match status" value="1"/>
</dbReference>
<dbReference type="HOGENOM" id="CLU_007279_0_1_1"/>
<dbReference type="SMART" id="SM00256">
    <property type="entry name" value="FBOX"/>
    <property type="match status" value="1"/>
</dbReference>
<accession>A0A0C2SP52</accession>
<dbReference type="InterPro" id="IPR036047">
    <property type="entry name" value="F-box-like_dom_sf"/>
</dbReference>
<feature type="compositionally biased region" description="Low complexity" evidence="1">
    <location>
        <begin position="578"/>
        <end position="595"/>
    </location>
</feature>
<dbReference type="InterPro" id="IPR001810">
    <property type="entry name" value="F-box_dom"/>
</dbReference>
<dbReference type="AlphaFoldDB" id="A0A0C2SP52"/>
<name>A0A0C2SP52_AMAMK</name>
<protein>
    <recommendedName>
        <fullName evidence="2">F-box domain-containing protein</fullName>
    </recommendedName>
</protein>
<evidence type="ECO:0000259" key="2">
    <source>
        <dbReference type="PROSITE" id="PS50181"/>
    </source>
</evidence>
<sequence length="728" mass="81750">MIRRDIFDNLCNDQPRRSDPAIPSSSPQAGSSSMTRQRATRIRGGGGPDPGQLSRTTMTKSDDINSSESSLIHPSDLINAALLSQNPGAIVALTHDDIWCNLLRDNCPKLNYATLINIARSYTNTIEYDCVYLEKISDPSNVLEESRHPLQGTGTPALQGDFASPDEDYTLVPATISLALPRELVERILLLLDAKSMLKCRRVNREFNAIIQSSTLVQYYLACKAAGVVDNPQSPLSYTARLEALKRRENAWRKLKPVFETTMDIDEGPGESTAGYYCLRQNKKDLYCCHLPSTPQDNPQWLRIPGHGPRQSWSGSICEYGMAIYEHDLVVNVISSEVGNQGDMQRHSLDLIFLKFSTGEYHPLARHPLIHVQRSPSDQPDAIVRIVGDHLALLVHDEDGSKLFIFDWKTGHKRLQHKATENAYESSTPIQILSLQIPAISADYSITHSFCHGELSPFLDFMPYFPPRPFFPSSENSIITVNLLFSHDIPILMPFAYKLVMHRRALLDMVHKWTSPSLPEQAGLSTWFTNELTVDKVADPDDGLVRLSTQSELVSTVPHPGSSPRTRDSSTLATSPTSHISANSSYSSISSGSAPSTSRYDILRVQWADWGPHISRWFRLNTTYHMRIPQSNGQRCVFLDPNPHDKRKCTVSVADFNLHNIKRNAEMMAHGEEENEEELEILPEGSLFLKKVYMGLKCVVYHAPGVYEFDAVMMDEERLLGFKVSTRK</sequence>
<dbReference type="EMBL" id="KN818245">
    <property type="protein sequence ID" value="KIL64995.1"/>
    <property type="molecule type" value="Genomic_DNA"/>
</dbReference>
<feature type="region of interest" description="Disordered" evidence="1">
    <location>
        <begin position="1"/>
        <end position="69"/>
    </location>
</feature>
<feature type="region of interest" description="Disordered" evidence="1">
    <location>
        <begin position="553"/>
        <end position="595"/>
    </location>
</feature>
<evidence type="ECO:0000313" key="3">
    <source>
        <dbReference type="EMBL" id="KIL64995.1"/>
    </source>
</evidence>
<feature type="domain" description="F-box" evidence="2">
    <location>
        <begin position="174"/>
        <end position="220"/>
    </location>
</feature>
<feature type="compositionally biased region" description="Polar residues" evidence="1">
    <location>
        <begin position="53"/>
        <end position="69"/>
    </location>
</feature>
<organism evidence="3 4">
    <name type="scientific">Amanita muscaria (strain Koide BX008)</name>
    <dbReference type="NCBI Taxonomy" id="946122"/>
    <lineage>
        <taxon>Eukaryota</taxon>
        <taxon>Fungi</taxon>
        <taxon>Dikarya</taxon>
        <taxon>Basidiomycota</taxon>
        <taxon>Agaricomycotina</taxon>
        <taxon>Agaricomycetes</taxon>
        <taxon>Agaricomycetidae</taxon>
        <taxon>Agaricales</taxon>
        <taxon>Pluteineae</taxon>
        <taxon>Amanitaceae</taxon>
        <taxon>Amanita</taxon>
    </lineage>
</organism>
<dbReference type="CDD" id="cd09917">
    <property type="entry name" value="F-box_SF"/>
    <property type="match status" value="1"/>
</dbReference>
<dbReference type="Proteomes" id="UP000054549">
    <property type="component" value="Unassembled WGS sequence"/>
</dbReference>
<dbReference type="PROSITE" id="PS50181">
    <property type="entry name" value="FBOX"/>
    <property type="match status" value="1"/>
</dbReference>
<feature type="compositionally biased region" description="Low complexity" evidence="1">
    <location>
        <begin position="20"/>
        <end position="33"/>
    </location>
</feature>
<evidence type="ECO:0000313" key="4">
    <source>
        <dbReference type="Proteomes" id="UP000054549"/>
    </source>
</evidence>
<reference evidence="3 4" key="1">
    <citation type="submission" date="2014-04" db="EMBL/GenBank/DDBJ databases">
        <title>Evolutionary Origins and Diversification of the Mycorrhizal Mutualists.</title>
        <authorList>
            <consortium name="DOE Joint Genome Institute"/>
            <consortium name="Mycorrhizal Genomics Consortium"/>
            <person name="Kohler A."/>
            <person name="Kuo A."/>
            <person name="Nagy L.G."/>
            <person name="Floudas D."/>
            <person name="Copeland A."/>
            <person name="Barry K.W."/>
            <person name="Cichocki N."/>
            <person name="Veneault-Fourrey C."/>
            <person name="LaButti K."/>
            <person name="Lindquist E.A."/>
            <person name="Lipzen A."/>
            <person name="Lundell T."/>
            <person name="Morin E."/>
            <person name="Murat C."/>
            <person name="Riley R."/>
            <person name="Ohm R."/>
            <person name="Sun H."/>
            <person name="Tunlid A."/>
            <person name="Henrissat B."/>
            <person name="Grigoriev I.V."/>
            <person name="Hibbett D.S."/>
            <person name="Martin F."/>
        </authorList>
    </citation>
    <scope>NUCLEOTIDE SEQUENCE [LARGE SCALE GENOMIC DNA]</scope>
    <source>
        <strain evidence="3 4">Koide BX008</strain>
    </source>
</reference>
<proteinExistence type="predicted"/>
<evidence type="ECO:0000256" key="1">
    <source>
        <dbReference type="SAM" id="MobiDB-lite"/>
    </source>
</evidence>
<dbReference type="InParanoid" id="A0A0C2SP52"/>
<gene>
    <name evidence="3" type="ORF">M378DRAFT_555547</name>
</gene>
<dbReference type="OrthoDB" id="3149552at2759"/>
<dbReference type="Gene3D" id="1.20.1280.50">
    <property type="match status" value="1"/>
</dbReference>